<dbReference type="Proteomes" id="UP000189580">
    <property type="component" value="Chromosome c"/>
</dbReference>
<feature type="compositionally biased region" description="Polar residues" evidence="8">
    <location>
        <begin position="31"/>
        <end position="43"/>
    </location>
</feature>
<dbReference type="KEGG" id="slb:AWJ20_4522"/>
<feature type="transmembrane region" description="Helical" evidence="9">
    <location>
        <begin position="406"/>
        <end position="427"/>
    </location>
</feature>
<evidence type="ECO:0000313" key="11">
    <source>
        <dbReference type="EMBL" id="ANB11701.1"/>
    </source>
</evidence>
<evidence type="ECO:0000256" key="7">
    <source>
        <dbReference type="ARBA" id="ARBA00023136"/>
    </source>
</evidence>
<evidence type="ECO:0000256" key="5">
    <source>
        <dbReference type="ARBA" id="ARBA00022970"/>
    </source>
</evidence>
<comment type="subcellular location">
    <subcellularLocation>
        <location evidence="1">Membrane</location>
        <topology evidence="1">Multi-pass membrane protein</topology>
    </subcellularLocation>
</comment>
<protein>
    <submittedName>
        <fullName evidence="11">Avt2p</fullName>
    </submittedName>
</protein>
<evidence type="ECO:0000259" key="10">
    <source>
        <dbReference type="Pfam" id="PF01490"/>
    </source>
</evidence>
<dbReference type="Pfam" id="PF01490">
    <property type="entry name" value="Aa_trans"/>
    <property type="match status" value="1"/>
</dbReference>
<organism evidence="11 12">
    <name type="scientific">Sugiyamaella lignohabitans</name>
    <dbReference type="NCBI Taxonomy" id="796027"/>
    <lineage>
        <taxon>Eukaryota</taxon>
        <taxon>Fungi</taxon>
        <taxon>Dikarya</taxon>
        <taxon>Ascomycota</taxon>
        <taxon>Saccharomycotina</taxon>
        <taxon>Dipodascomycetes</taxon>
        <taxon>Dipodascales</taxon>
        <taxon>Trichomonascaceae</taxon>
        <taxon>Sugiyamaella</taxon>
    </lineage>
</organism>
<evidence type="ECO:0000313" key="12">
    <source>
        <dbReference type="Proteomes" id="UP000189580"/>
    </source>
</evidence>
<feature type="transmembrane region" description="Helical" evidence="9">
    <location>
        <begin position="324"/>
        <end position="342"/>
    </location>
</feature>
<keyword evidence="3" id="KW-0813">Transport</keyword>
<evidence type="ECO:0000256" key="4">
    <source>
        <dbReference type="ARBA" id="ARBA00022692"/>
    </source>
</evidence>
<sequence length="539" mass="58092">MYKPVDTSGLDGSNEGGRSLLGQIRSAVGIGSSTESNISNGNGLRNPFAEGEENPFILDEEEEGENEPTGRQSNDQDVPKHSRHGSSLSNTHSQSFDINDEDALLDDYENEGNDNTGSLGHNEFLLSLANQTDKSNLKMAFMNMANSIIGAGIIGQPYAVRQAGLLAGIFLLLSLTVVIDWTIRLMVTNAKMSGTDTFQATVKHCFGKPGLIAISLAQCLFAFGGSMAFCVIIGDTIPHVISALFPSLKTIPVISTLTSRNGIIILFTMCISTPLALNRNISHLAKASGLALISMLIIVLTVLIRGPQIGGGPDAHFTPATLTINWGIFQAVSVISFAFVCHHNSLIIYDSLKTPTMDRFARVTHWSTGVSMVACMAMGLAGFLVFKDNTKGNVLNNFPPNDTMANVARFCFGLNMLTTLPLEIFVCREVIWIYFFPDGPIATTKQHAILTLTLIVSAMTVSLFTCNLGAILELVGASSACTMAYILPPMCYLKLSRKRLIHKLSSYACIGFGVVVMILSSAQTIAKLFNDSEENHCTV</sequence>
<feature type="transmembrane region" description="Helical" evidence="9">
    <location>
        <begin position="254"/>
        <end position="277"/>
    </location>
</feature>
<dbReference type="PANTHER" id="PTHR22950:SF458">
    <property type="entry name" value="SODIUM-COUPLED NEUTRAL AMINO ACID TRANSPORTER 11-RELATED"/>
    <property type="match status" value="1"/>
</dbReference>
<dbReference type="PANTHER" id="PTHR22950">
    <property type="entry name" value="AMINO ACID TRANSPORTER"/>
    <property type="match status" value="1"/>
</dbReference>
<feature type="compositionally biased region" description="Acidic residues" evidence="8">
    <location>
        <begin position="50"/>
        <end position="66"/>
    </location>
</feature>
<evidence type="ECO:0000256" key="1">
    <source>
        <dbReference type="ARBA" id="ARBA00004141"/>
    </source>
</evidence>
<feature type="transmembrane region" description="Helical" evidence="9">
    <location>
        <begin position="363"/>
        <end position="386"/>
    </location>
</feature>
<dbReference type="RefSeq" id="XP_018734178.1">
    <property type="nucleotide sequence ID" value="XM_018881601.1"/>
</dbReference>
<proteinExistence type="inferred from homology"/>
<feature type="transmembrane region" description="Helical" evidence="9">
    <location>
        <begin position="140"/>
        <end position="159"/>
    </location>
</feature>
<gene>
    <name evidence="11" type="primary">AVT2</name>
    <name evidence="11" type="ORF">AWJ20_4522</name>
</gene>
<evidence type="ECO:0000256" key="8">
    <source>
        <dbReference type="SAM" id="MobiDB-lite"/>
    </source>
</evidence>
<name>A0A161HG67_9ASCO</name>
<feature type="transmembrane region" description="Helical" evidence="9">
    <location>
        <begin position="507"/>
        <end position="526"/>
    </location>
</feature>
<feature type="transmembrane region" description="Helical" evidence="9">
    <location>
        <begin position="284"/>
        <end position="304"/>
    </location>
</feature>
<dbReference type="EMBL" id="CP014500">
    <property type="protein sequence ID" value="ANB11701.1"/>
    <property type="molecule type" value="Genomic_DNA"/>
</dbReference>
<evidence type="ECO:0000256" key="3">
    <source>
        <dbReference type="ARBA" id="ARBA00022448"/>
    </source>
</evidence>
<dbReference type="InterPro" id="IPR013057">
    <property type="entry name" value="AA_transpt_TM"/>
</dbReference>
<evidence type="ECO:0000256" key="2">
    <source>
        <dbReference type="ARBA" id="ARBA00008066"/>
    </source>
</evidence>
<feature type="domain" description="Amino acid transporter transmembrane" evidence="10">
    <location>
        <begin position="134"/>
        <end position="525"/>
    </location>
</feature>
<dbReference type="GO" id="GO:0015179">
    <property type="term" value="F:L-amino acid transmembrane transporter activity"/>
    <property type="evidence" value="ECO:0007669"/>
    <property type="project" value="TreeGrafter"/>
</dbReference>
<feature type="transmembrane region" description="Helical" evidence="9">
    <location>
        <begin position="448"/>
        <end position="471"/>
    </location>
</feature>
<keyword evidence="6 9" id="KW-1133">Transmembrane helix</keyword>
<reference evidence="11 12" key="1">
    <citation type="submission" date="2016-02" db="EMBL/GenBank/DDBJ databases">
        <title>Complete genome sequence and transcriptome regulation of the pentose utilising yeast Sugiyamaella lignohabitans.</title>
        <authorList>
            <person name="Bellasio M."/>
            <person name="Peymann A."/>
            <person name="Valli M."/>
            <person name="Sipitzky M."/>
            <person name="Graf A."/>
            <person name="Sauer M."/>
            <person name="Marx H."/>
            <person name="Mattanovich D."/>
        </authorList>
    </citation>
    <scope>NUCLEOTIDE SEQUENCE [LARGE SCALE GENOMIC DNA]</scope>
    <source>
        <strain evidence="11 12">CBS 10342</strain>
    </source>
</reference>
<evidence type="ECO:0000256" key="9">
    <source>
        <dbReference type="SAM" id="Phobius"/>
    </source>
</evidence>
<keyword evidence="12" id="KW-1185">Reference proteome</keyword>
<dbReference type="OrthoDB" id="28208at2759"/>
<dbReference type="GO" id="GO:0005783">
    <property type="term" value="C:endoplasmic reticulum"/>
    <property type="evidence" value="ECO:0007669"/>
    <property type="project" value="TreeGrafter"/>
</dbReference>
<feature type="transmembrane region" description="Helical" evidence="9">
    <location>
        <begin position="165"/>
        <end position="183"/>
    </location>
</feature>
<comment type="similarity">
    <text evidence="2">Belongs to the amino acid/polyamine transporter 2 family.</text>
</comment>
<feature type="transmembrane region" description="Helical" evidence="9">
    <location>
        <begin position="211"/>
        <end position="234"/>
    </location>
</feature>
<keyword evidence="7 9" id="KW-0472">Membrane</keyword>
<accession>A0A161HG67</accession>
<dbReference type="AlphaFoldDB" id="A0A161HG67"/>
<dbReference type="GeneID" id="30036664"/>
<dbReference type="GO" id="GO:0016020">
    <property type="term" value="C:membrane"/>
    <property type="evidence" value="ECO:0007669"/>
    <property type="project" value="UniProtKB-SubCell"/>
</dbReference>
<evidence type="ECO:0000256" key="6">
    <source>
        <dbReference type="ARBA" id="ARBA00022989"/>
    </source>
</evidence>
<feature type="transmembrane region" description="Helical" evidence="9">
    <location>
        <begin position="477"/>
        <end position="495"/>
    </location>
</feature>
<keyword evidence="4 9" id="KW-0812">Transmembrane</keyword>
<feature type="compositionally biased region" description="Polar residues" evidence="8">
    <location>
        <begin position="85"/>
        <end position="96"/>
    </location>
</feature>
<keyword evidence="5" id="KW-0029">Amino-acid transport</keyword>
<feature type="region of interest" description="Disordered" evidence="8">
    <location>
        <begin position="30"/>
        <end position="96"/>
    </location>
</feature>